<dbReference type="OrthoDB" id="10257049at2759"/>
<dbReference type="Gene3D" id="3.40.50.720">
    <property type="entry name" value="NAD(P)-binding Rossmann-like Domain"/>
    <property type="match status" value="1"/>
</dbReference>
<reference evidence="2 4" key="1">
    <citation type="submission" date="2020-01" db="EMBL/GenBank/DDBJ databases">
        <authorList>
            <consortium name="DOE Joint Genome Institute"/>
            <person name="Haridas S."/>
            <person name="Albert R."/>
            <person name="Binder M."/>
            <person name="Bloem J."/>
            <person name="Labutti K."/>
            <person name="Salamov A."/>
            <person name="Andreopoulos B."/>
            <person name="Baker S.E."/>
            <person name="Barry K."/>
            <person name="Bills G."/>
            <person name="Bluhm B.H."/>
            <person name="Cannon C."/>
            <person name="Castanera R."/>
            <person name="Culley D.E."/>
            <person name="Daum C."/>
            <person name="Ezra D."/>
            <person name="Gonzalez J.B."/>
            <person name="Henrissat B."/>
            <person name="Kuo A."/>
            <person name="Liang C."/>
            <person name="Lipzen A."/>
            <person name="Lutzoni F."/>
            <person name="Magnuson J."/>
            <person name="Mondo S."/>
            <person name="Nolan M."/>
            <person name="Ohm R."/>
            <person name="Pangilinan J."/>
            <person name="Park H.-J."/>
            <person name="Ramirez L."/>
            <person name="Alfaro M."/>
            <person name="Sun H."/>
            <person name="Tritt A."/>
            <person name="Yoshinaga Y."/>
            <person name="Zwiers L.-H."/>
            <person name="Turgeon B.G."/>
            <person name="Goodwin S.B."/>
            <person name="Spatafora J.W."/>
            <person name="Crous P.W."/>
            <person name="Grigoriev I.V."/>
        </authorList>
    </citation>
    <scope>NUCLEOTIDE SEQUENCE</scope>
    <source>
        <strain evidence="2 4">CBS 781.70</strain>
    </source>
</reference>
<dbReference type="SUPFAM" id="SSF50129">
    <property type="entry name" value="GroES-like"/>
    <property type="match status" value="1"/>
</dbReference>
<dbReference type="InterPro" id="IPR051397">
    <property type="entry name" value="Zn-ADH-like_protein"/>
</dbReference>
<dbReference type="InterPro" id="IPR011032">
    <property type="entry name" value="GroES-like_sf"/>
</dbReference>
<dbReference type="Gene3D" id="3.90.180.10">
    <property type="entry name" value="Medium-chain alcohol dehydrogenases, catalytic domain"/>
    <property type="match status" value="1"/>
</dbReference>
<dbReference type="EMBL" id="ML975166">
    <property type="protein sequence ID" value="KAF1810465.1"/>
    <property type="molecule type" value="Genomic_DNA"/>
</dbReference>
<dbReference type="GO" id="GO:0016491">
    <property type="term" value="F:oxidoreductase activity"/>
    <property type="evidence" value="ECO:0007669"/>
    <property type="project" value="InterPro"/>
</dbReference>
<dbReference type="InterPro" id="IPR036291">
    <property type="entry name" value="NAD(P)-bd_dom_sf"/>
</dbReference>
<protein>
    <submittedName>
        <fullName evidence="2 4">Zeta-crystallin</fullName>
    </submittedName>
</protein>
<dbReference type="SMART" id="SM00829">
    <property type="entry name" value="PKS_ER"/>
    <property type="match status" value="1"/>
</dbReference>
<dbReference type="PANTHER" id="PTHR43677:SF4">
    <property type="entry name" value="QUINONE OXIDOREDUCTASE-LIKE PROTEIN 2"/>
    <property type="match status" value="1"/>
</dbReference>
<dbReference type="PANTHER" id="PTHR43677">
    <property type="entry name" value="SHORT-CHAIN DEHYDROGENASE/REDUCTASE"/>
    <property type="match status" value="1"/>
</dbReference>
<dbReference type="Pfam" id="PF08240">
    <property type="entry name" value="ADH_N"/>
    <property type="match status" value="1"/>
</dbReference>
<gene>
    <name evidence="2 4" type="ORF">P152DRAFT_99282</name>
</gene>
<evidence type="ECO:0000313" key="4">
    <source>
        <dbReference type="RefSeq" id="XP_033532096.1"/>
    </source>
</evidence>
<evidence type="ECO:0000259" key="1">
    <source>
        <dbReference type="SMART" id="SM00829"/>
    </source>
</evidence>
<reference evidence="4" key="3">
    <citation type="submission" date="2025-04" db="UniProtKB">
        <authorList>
            <consortium name="RefSeq"/>
        </authorList>
    </citation>
    <scope>IDENTIFICATION</scope>
    <source>
        <strain evidence="4">CBS 781.70</strain>
    </source>
</reference>
<feature type="domain" description="Enoyl reductase (ER)" evidence="1">
    <location>
        <begin position="14"/>
        <end position="333"/>
    </location>
</feature>
<proteinExistence type="predicted"/>
<evidence type="ECO:0000313" key="2">
    <source>
        <dbReference type="EMBL" id="KAF1810465.1"/>
    </source>
</evidence>
<keyword evidence="3" id="KW-1185">Reference proteome</keyword>
<dbReference type="Proteomes" id="UP000504638">
    <property type="component" value="Unplaced"/>
</dbReference>
<dbReference type="AlphaFoldDB" id="A0A6G1FX45"/>
<dbReference type="InterPro" id="IPR013154">
    <property type="entry name" value="ADH-like_N"/>
</dbReference>
<dbReference type="RefSeq" id="XP_033532096.1">
    <property type="nucleotide sequence ID" value="XM_033683416.1"/>
</dbReference>
<name>A0A6G1FX45_9PEZI</name>
<dbReference type="InterPro" id="IPR013149">
    <property type="entry name" value="ADH-like_C"/>
</dbReference>
<reference evidence="4" key="2">
    <citation type="submission" date="2020-04" db="EMBL/GenBank/DDBJ databases">
        <authorList>
            <consortium name="NCBI Genome Project"/>
        </authorList>
    </citation>
    <scope>NUCLEOTIDE SEQUENCE</scope>
    <source>
        <strain evidence="4">CBS 781.70</strain>
    </source>
</reference>
<organism evidence="2">
    <name type="scientific">Eremomyces bilateralis CBS 781.70</name>
    <dbReference type="NCBI Taxonomy" id="1392243"/>
    <lineage>
        <taxon>Eukaryota</taxon>
        <taxon>Fungi</taxon>
        <taxon>Dikarya</taxon>
        <taxon>Ascomycota</taxon>
        <taxon>Pezizomycotina</taxon>
        <taxon>Dothideomycetes</taxon>
        <taxon>Dothideomycetes incertae sedis</taxon>
        <taxon>Eremomycetales</taxon>
        <taxon>Eremomycetaceae</taxon>
        <taxon>Eremomyces</taxon>
    </lineage>
</organism>
<dbReference type="CDD" id="cd08241">
    <property type="entry name" value="QOR1"/>
    <property type="match status" value="1"/>
</dbReference>
<accession>A0A6G1FX45</accession>
<dbReference type="GO" id="GO:0005739">
    <property type="term" value="C:mitochondrion"/>
    <property type="evidence" value="ECO:0007669"/>
    <property type="project" value="TreeGrafter"/>
</dbReference>
<dbReference type="InterPro" id="IPR020843">
    <property type="entry name" value="ER"/>
</dbReference>
<dbReference type="GeneID" id="54423986"/>
<dbReference type="SUPFAM" id="SSF51735">
    <property type="entry name" value="NAD(P)-binding Rossmann-fold domains"/>
    <property type="match status" value="1"/>
</dbReference>
<sequence>MQAIHITEFIPRPTDIRTSTLPHPAPSDDKIIIRTTHCPITHVDVLYSQGKHQNNRRHMKPPFILGTEFAGVIVSAPSSSGLRTGDRVFGGGGGTFAEYISIDATKADGVRKTPAGWRNRDACAVGASGAVSYGAVVKIAKLKGGETMLVAGATGGLGICAVQIALALGAKVIALVGKDERKADVVRSLGEGDQVRTVCYADDNWEKQVLEMTNGEGVEAVYDAVGVVGKSLKCLKYAGRIVLVGFAGLQGVMEKIQMNRLLLNAASVIGYRFGEQSRRLPHETREIWKEFMDMVDSGKVRPVVFDGSYRGIESIPQALADVEGHKVWGRAVVEVADDGTLANGRL</sequence>
<dbReference type="Pfam" id="PF00107">
    <property type="entry name" value="ADH_zinc_N"/>
    <property type="match status" value="1"/>
</dbReference>
<evidence type="ECO:0000313" key="3">
    <source>
        <dbReference type="Proteomes" id="UP000504638"/>
    </source>
</evidence>